<comment type="caution">
    <text evidence="8">The sequence shown here is derived from an EMBL/GenBank/DDBJ whole genome shotgun (WGS) entry which is preliminary data.</text>
</comment>
<dbReference type="InterPro" id="IPR000719">
    <property type="entry name" value="Prot_kinase_dom"/>
</dbReference>
<evidence type="ECO:0000256" key="4">
    <source>
        <dbReference type="ARBA" id="ARBA00022777"/>
    </source>
</evidence>
<evidence type="ECO:0000256" key="1">
    <source>
        <dbReference type="ARBA" id="ARBA00022527"/>
    </source>
</evidence>
<evidence type="ECO:0000256" key="3">
    <source>
        <dbReference type="ARBA" id="ARBA00022741"/>
    </source>
</evidence>
<dbReference type="SUPFAM" id="SSF56112">
    <property type="entry name" value="Protein kinase-like (PK-like)"/>
    <property type="match status" value="1"/>
</dbReference>
<evidence type="ECO:0000256" key="5">
    <source>
        <dbReference type="ARBA" id="ARBA00022840"/>
    </source>
</evidence>
<keyword evidence="1" id="KW-0723">Serine/threonine-protein kinase</keyword>
<dbReference type="Pfam" id="PF00069">
    <property type="entry name" value="Pkinase"/>
    <property type="match status" value="1"/>
</dbReference>
<keyword evidence="3" id="KW-0547">Nucleotide-binding</keyword>
<feature type="domain" description="Protein kinase" evidence="7">
    <location>
        <begin position="235"/>
        <end position="550"/>
    </location>
</feature>
<evidence type="ECO:0000256" key="2">
    <source>
        <dbReference type="ARBA" id="ARBA00022679"/>
    </source>
</evidence>
<dbReference type="PANTHER" id="PTHR24345">
    <property type="entry name" value="SERINE/THREONINE-PROTEIN KINASE PLK"/>
    <property type="match status" value="1"/>
</dbReference>
<feature type="compositionally biased region" description="Polar residues" evidence="6">
    <location>
        <begin position="119"/>
        <end position="134"/>
    </location>
</feature>
<reference evidence="8" key="1">
    <citation type="submission" date="2021-02" db="EMBL/GenBank/DDBJ databases">
        <title>Psilocybe cubensis genome.</title>
        <authorList>
            <person name="Mckernan K.J."/>
            <person name="Crawford S."/>
            <person name="Trippe A."/>
            <person name="Kane L.T."/>
            <person name="Mclaughlin S."/>
        </authorList>
    </citation>
    <scope>NUCLEOTIDE SEQUENCE [LARGE SCALE GENOMIC DNA]</scope>
    <source>
        <strain evidence="8">MGC-MH-2018</strain>
    </source>
</reference>
<dbReference type="PROSITE" id="PS50011">
    <property type="entry name" value="PROTEIN_KINASE_DOM"/>
    <property type="match status" value="1"/>
</dbReference>
<dbReference type="CDD" id="cd00180">
    <property type="entry name" value="PKc"/>
    <property type="match status" value="1"/>
</dbReference>
<dbReference type="InterPro" id="IPR008271">
    <property type="entry name" value="Ser/Thr_kinase_AS"/>
</dbReference>
<dbReference type="PROSITE" id="PS00108">
    <property type="entry name" value="PROTEIN_KINASE_ST"/>
    <property type="match status" value="1"/>
</dbReference>
<dbReference type="EMBL" id="JAFIQS010000007">
    <property type="protein sequence ID" value="KAG5167341.1"/>
    <property type="molecule type" value="Genomic_DNA"/>
</dbReference>
<sequence>MNPLQDTYVALPISGIINVQDEAVAHGIKYDGFDVDAFLSCCNPGSPTIPPWRLIYGHPKHEGDVRPTTVKPNSSQARKRADDNSESHGFGIAFKNDTVSKSEKNAVTGLKHSGLPTRLETSPTRLISSGDNDSTELINQEVSGAEKQSESLPARAITNNISKGDSAVIEHGEEDRESDQGDREIVWVDRENDEEEEAPLEQDAERMAILLDRLDPRLREYSSILPHHIFHGAKIRRSTGNSESVYGKVLSFTFLANIATKRSGGWHSSSAELGSTTLEFVEGEGGKVLVLKRHNPVIMSRDGGVQMETEREVYARIATVSEEEPGAQFLMWLEAAVTFTDMLGISERALVMPAMPTTLGDVLDRRYKTSTEISKGDIRRIMAQCAIGIATLHSIGVIHADIKPDNIFLDARRNVRIGDFGLSCIAKKVGPLKATVAYGRKYGGTEGYMAPESVEDPPRFSYQVDYWALGLIFWEMVVGNYDFLEALSSDNVEGWAYFHRERKKRFAYFKKYFPVEECDLELELQLVCGLVDPCPQTRMGIDRLLVHRYFEVDGVSEFKDMREKGKLVIKL</sequence>
<dbReference type="InterPro" id="IPR011009">
    <property type="entry name" value="Kinase-like_dom_sf"/>
</dbReference>
<protein>
    <recommendedName>
        <fullName evidence="7">Protein kinase domain-containing protein</fullName>
    </recommendedName>
</protein>
<dbReference type="AlphaFoldDB" id="A0A8H7XWP9"/>
<feature type="region of interest" description="Disordered" evidence="6">
    <location>
        <begin position="60"/>
        <end position="91"/>
    </location>
</feature>
<feature type="region of interest" description="Disordered" evidence="6">
    <location>
        <begin position="163"/>
        <end position="183"/>
    </location>
</feature>
<gene>
    <name evidence="8" type="ORF">JR316_007689</name>
</gene>
<feature type="compositionally biased region" description="Basic and acidic residues" evidence="6">
    <location>
        <begin position="168"/>
        <end position="183"/>
    </location>
</feature>
<accession>A0A8H7XWP9</accession>
<dbReference type="Gene3D" id="1.10.510.10">
    <property type="entry name" value="Transferase(Phosphotransferase) domain 1"/>
    <property type="match status" value="1"/>
</dbReference>
<keyword evidence="5" id="KW-0067">ATP-binding</keyword>
<keyword evidence="2" id="KW-0808">Transferase</keyword>
<dbReference type="OrthoDB" id="10252171at2759"/>
<dbReference type="PANTHER" id="PTHR24345:SF0">
    <property type="entry name" value="CELL CYCLE SERINE_THREONINE-PROTEIN KINASE CDC5_MSD2"/>
    <property type="match status" value="1"/>
</dbReference>
<dbReference type="GO" id="GO:0004674">
    <property type="term" value="F:protein serine/threonine kinase activity"/>
    <property type="evidence" value="ECO:0007669"/>
    <property type="project" value="UniProtKB-KW"/>
</dbReference>
<organism evidence="8">
    <name type="scientific">Psilocybe cubensis</name>
    <name type="common">Psychedelic mushroom</name>
    <name type="synonym">Stropharia cubensis</name>
    <dbReference type="NCBI Taxonomy" id="181762"/>
    <lineage>
        <taxon>Eukaryota</taxon>
        <taxon>Fungi</taxon>
        <taxon>Dikarya</taxon>
        <taxon>Basidiomycota</taxon>
        <taxon>Agaricomycotina</taxon>
        <taxon>Agaricomycetes</taxon>
        <taxon>Agaricomycetidae</taxon>
        <taxon>Agaricales</taxon>
        <taxon>Agaricineae</taxon>
        <taxon>Strophariaceae</taxon>
        <taxon>Psilocybe</taxon>
    </lineage>
</organism>
<evidence type="ECO:0000313" key="8">
    <source>
        <dbReference type="EMBL" id="KAG5167341.1"/>
    </source>
</evidence>
<dbReference type="SMART" id="SM00220">
    <property type="entry name" value="S_TKc"/>
    <property type="match status" value="1"/>
</dbReference>
<evidence type="ECO:0000259" key="7">
    <source>
        <dbReference type="PROSITE" id="PS50011"/>
    </source>
</evidence>
<proteinExistence type="predicted"/>
<dbReference type="GO" id="GO:0005524">
    <property type="term" value="F:ATP binding"/>
    <property type="evidence" value="ECO:0007669"/>
    <property type="project" value="UniProtKB-KW"/>
</dbReference>
<feature type="region of interest" description="Disordered" evidence="6">
    <location>
        <begin position="108"/>
        <end position="134"/>
    </location>
</feature>
<dbReference type="GO" id="GO:0005634">
    <property type="term" value="C:nucleus"/>
    <property type="evidence" value="ECO:0007669"/>
    <property type="project" value="TreeGrafter"/>
</dbReference>
<keyword evidence="4" id="KW-0418">Kinase</keyword>
<name>A0A8H7XWP9_PSICU</name>
<evidence type="ECO:0000256" key="6">
    <source>
        <dbReference type="SAM" id="MobiDB-lite"/>
    </source>
</evidence>